<sequence>MTGPVAEPKPLATPISVPIAEPMSESVRLNALEDMHLALLNPGHDHLITAHLARVHATGRRSKVLDVGIGTGTWAILLARHHPYADVVGIDISWAAFQSPVELPHENLDFYTVDLIHVKSMVMDIPHYPQLVQRLSRVLRPGGVLILVESELSYVSARGPPSDSVGIWSEALRRALAAKNTDADIPRRLDRAIAATGMFCPQFYFQEIGCPVGGYMTGGSKALQKAGAIQATVVRASLWRIVSSRLDDGPERQQLEATLDACANELCSPTSRYLQRLFAVYAYKRSSWSDHFLQ</sequence>
<dbReference type="CDD" id="cd02440">
    <property type="entry name" value="AdoMet_MTases"/>
    <property type="match status" value="1"/>
</dbReference>
<dbReference type="Proteomes" id="UP001233271">
    <property type="component" value="Chromosome 3"/>
</dbReference>
<dbReference type="RefSeq" id="XP_060455228.1">
    <property type="nucleotide sequence ID" value="XM_060598434.1"/>
</dbReference>
<dbReference type="PANTHER" id="PTHR43591">
    <property type="entry name" value="METHYLTRANSFERASE"/>
    <property type="match status" value="1"/>
</dbReference>
<accession>A0AA48L228</accession>
<keyword evidence="2" id="KW-1185">Reference proteome</keyword>
<dbReference type="KEGG" id="ccac:CcaHIS019_0300320"/>
<dbReference type="GO" id="GO:0008168">
    <property type="term" value="F:methyltransferase activity"/>
    <property type="evidence" value="ECO:0007669"/>
    <property type="project" value="TreeGrafter"/>
</dbReference>
<organism evidence="1 2">
    <name type="scientific">Cutaneotrichosporon cavernicola</name>
    <dbReference type="NCBI Taxonomy" id="279322"/>
    <lineage>
        <taxon>Eukaryota</taxon>
        <taxon>Fungi</taxon>
        <taxon>Dikarya</taxon>
        <taxon>Basidiomycota</taxon>
        <taxon>Agaricomycotina</taxon>
        <taxon>Tremellomycetes</taxon>
        <taxon>Trichosporonales</taxon>
        <taxon>Trichosporonaceae</taxon>
        <taxon>Cutaneotrichosporon</taxon>
    </lineage>
</organism>
<dbReference type="InterPro" id="IPR029063">
    <property type="entry name" value="SAM-dependent_MTases_sf"/>
</dbReference>
<dbReference type="Pfam" id="PF13489">
    <property type="entry name" value="Methyltransf_23"/>
    <property type="match status" value="1"/>
</dbReference>
<dbReference type="GeneID" id="85493833"/>
<gene>
    <name evidence="1" type="ORF">CcaverHIS019_0300320</name>
</gene>
<reference evidence="1" key="1">
    <citation type="journal article" date="2023" name="BMC Genomics">
        <title>Chromosome-level genome assemblies of Cutaneotrichosporon spp. (Trichosporonales, Basidiomycota) reveal imbalanced evolution between nucleotide sequences and chromosome synteny.</title>
        <authorList>
            <person name="Kobayashi Y."/>
            <person name="Kayamori A."/>
            <person name="Aoki K."/>
            <person name="Shiwa Y."/>
            <person name="Matsutani M."/>
            <person name="Fujita N."/>
            <person name="Sugita T."/>
            <person name="Iwasaki W."/>
            <person name="Tanaka N."/>
            <person name="Takashima M."/>
        </authorList>
    </citation>
    <scope>NUCLEOTIDE SEQUENCE</scope>
    <source>
        <strain evidence="1">HIS019</strain>
    </source>
</reference>
<dbReference type="PANTHER" id="PTHR43591:SF24">
    <property type="entry name" value="2-METHOXY-6-POLYPRENYL-1,4-BENZOQUINOL METHYLASE, MITOCHONDRIAL"/>
    <property type="match status" value="1"/>
</dbReference>
<name>A0AA48L228_9TREE</name>
<evidence type="ECO:0008006" key="3">
    <source>
        <dbReference type="Google" id="ProtNLM"/>
    </source>
</evidence>
<proteinExistence type="predicted"/>
<dbReference type="SUPFAM" id="SSF53335">
    <property type="entry name" value="S-adenosyl-L-methionine-dependent methyltransferases"/>
    <property type="match status" value="1"/>
</dbReference>
<evidence type="ECO:0000313" key="2">
    <source>
        <dbReference type="Proteomes" id="UP001233271"/>
    </source>
</evidence>
<evidence type="ECO:0000313" key="1">
    <source>
        <dbReference type="EMBL" id="BEI89962.1"/>
    </source>
</evidence>
<dbReference type="EMBL" id="AP028214">
    <property type="protein sequence ID" value="BEI89962.1"/>
    <property type="molecule type" value="Genomic_DNA"/>
</dbReference>
<protein>
    <recommendedName>
        <fullName evidence="3">S-adenosyl-L-methionine-dependent methyltransferase</fullName>
    </recommendedName>
</protein>
<dbReference type="Gene3D" id="3.40.50.150">
    <property type="entry name" value="Vaccinia Virus protein VP39"/>
    <property type="match status" value="1"/>
</dbReference>
<dbReference type="AlphaFoldDB" id="A0AA48L228"/>